<evidence type="ECO:0000256" key="10">
    <source>
        <dbReference type="PIRNR" id="PIRNR006268"/>
    </source>
</evidence>
<dbReference type="PANTHER" id="PTHR30040:SF2">
    <property type="entry name" value="FAD:PROTEIN FMN TRANSFERASE"/>
    <property type="match status" value="1"/>
</dbReference>
<dbReference type="PIRSF" id="PIRSF006268">
    <property type="entry name" value="ApbE"/>
    <property type="match status" value="1"/>
</dbReference>
<evidence type="ECO:0000256" key="11">
    <source>
        <dbReference type="PIRSR" id="PIRSR006268-2"/>
    </source>
</evidence>
<comment type="similarity">
    <text evidence="10">Belongs to the ApbE family.</text>
</comment>
<keyword evidence="4 10" id="KW-0808">Transferase</keyword>
<dbReference type="SUPFAM" id="SSF143631">
    <property type="entry name" value="ApbE-like"/>
    <property type="match status" value="1"/>
</dbReference>
<name>A0A2S7U314_9BACT</name>
<dbReference type="AlphaFoldDB" id="A0A2S7U314"/>
<evidence type="ECO:0000256" key="7">
    <source>
        <dbReference type="ARBA" id="ARBA00022842"/>
    </source>
</evidence>
<sequence length="285" mass="31060">MVRLVFYSEEKEHADTLAKSCFQRVKDLDTILSDYRADSEVSELCAKPIGKAHKVSDALFSVIAQAQAISAKSNGAFDVTLGKHTQAWRELTMLENPSVGAPSYRDLILDHDKKAITLQKSLKIDLGGIGKGYIGDQLMDILKGAGITHAAIIVGGETVLAAAPPEKKGWHIGIEDPEHKVIGKIVLANTALSTSGDSYQFFEADGKRQSHLIDPATKQSKINRLNVTTIAPTAMESDAWATALRILPTEEAVRIANKEPQLEVLFIPYQQNTSSTKNFPTLQLP</sequence>
<dbReference type="Gene3D" id="3.10.520.10">
    <property type="entry name" value="ApbE-like domains"/>
    <property type="match status" value="1"/>
</dbReference>
<reference evidence="12 13" key="1">
    <citation type="submission" date="2016-12" db="EMBL/GenBank/DDBJ databases">
        <title>Study of bacterial adaptation to deep sea.</title>
        <authorList>
            <person name="Song J."/>
            <person name="Yoshizawa S."/>
            <person name="Kogure K."/>
        </authorList>
    </citation>
    <scope>NUCLEOTIDE SEQUENCE [LARGE SCALE GENOMIC DNA]</scope>
    <source>
        <strain evidence="12 13">SAORIC-165</strain>
    </source>
</reference>
<evidence type="ECO:0000256" key="3">
    <source>
        <dbReference type="ARBA" id="ARBA00022630"/>
    </source>
</evidence>
<dbReference type="GO" id="GO:0046872">
    <property type="term" value="F:metal ion binding"/>
    <property type="evidence" value="ECO:0007669"/>
    <property type="project" value="UniProtKB-UniRule"/>
</dbReference>
<dbReference type="PANTHER" id="PTHR30040">
    <property type="entry name" value="THIAMINE BIOSYNTHESIS LIPOPROTEIN APBE"/>
    <property type="match status" value="1"/>
</dbReference>
<dbReference type="EC" id="2.7.1.180" evidence="1 10"/>
<dbReference type="Pfam" id="PF02424">
    <property type="entry name" value="ApbE"/>
    <property type="match status" value="1"/>
</dbReference>
<comment type="caution">
    <text evidence="12">The sequence shown here is derived from an EMBL/GenBank/DDBJ whole genome shotgun (WGS) entry which is preliminary data.</text>
</comment>
<dbReference type="EMBL" id="MQWA01000001">
    <property type="protein sequence ID" value="PQJ28937.1"/>
    <property type="molecule type" value="Genomic_DNA"/>
</dbReference>
<feature type="binding site" evidence="11">
    <location>
        <position position="238"/>
    </location>
    <ligand>
        <name>Mg(2+)</name>
        <dbReference type="ChEBI" id="CHEBI:18420"/>
    </ligand>
</feature>
<keyword evidence="13" id="KW-1185">Reference proteome</keyword>
<evidence type="ECO:0000256" key="6">
    <source>
        <dbReference type="ARBA" id="ARBA00022827"/>
    </source>
</evidence>
<dbReference type="GO" id="GO:0016740">
    <property type="term" value="F:transferase activity"/>
    <property type="evidence" value="ECO:0007669"/>
    <property type="project" value="UniProtKB-UniRule"/>
</dbReference>
<evidence type="ECO:0000256" key="8">
    <source>
        <dbReference type="ARBA" id="ARBA00031306"/>
    </source>
</evidence>
<feature type="binding site" evidence="11">
    <location>
        <position position="128"/>
    </location>
    <ligand>
        <name>Mg(2+)</name>
        <dbReference type="ChEBI" id="CHEBI:18420"/>
    </ligand>
</feature>
<dbReference type="Proteomes" id="UP000239907">
    <property type="component" value="Unassembled WGS sequence"/>
</dbReference>
<evidence type="ECO:0000313" key="13">
    <source>
        <dbReference type="Proteomes" id="UP000239907"/>
    </source>
</evidence>
<organism evidence="12 13">
    <name type="scientific">Rubritalea profundi</name>
    <dbReference type="NCBI Taxonomy" id="1658618"/>
    <lineage>
        <taxon>Bacteria</taxon>
        <taxon>Pseudomonadati</taxon>
        <taxon>Verrucomicrobiota</taxon>
        <taxon>Verrucomicrobiia</taxon>
        <taxon>Verrucomicrobiales</taxon>
        <taxon>Rubritaleaceae</taxon>
        <taxon>Rubritalea</taxon>
    </lineage>
</organism>
<keyword evidence="3 10" id="KW-0285">Flavoprotein</keyword>
<evidence type="ECO:0000313" key="12">
    <source>
        <dbReference type="EMBL" id="PQJ28937.1"/>
    </source>
</evidence>
<evidence type="ECO:0000256" key="1">
    <source>
        <dbReference type="ARBA" id="ARBA00011955"/>
    </source>
</evidence>
<dbReference type="InterPro" id="IPR024932">
    <property type="entry name" value="ApbE"/>
</dbReference>
<protein>
    <recommendedName>
        <fullName evidence="2 10">FAD:protein FMN transferase</fullName>
        <ecNumber evidence="1 10">2.7.1.180</ecNumber>
    </recommendedName>
    <alternativeName>
        <fullName evidence="8 10">Flavin transferase</fullName>
    </alternativeName>
</protein>
<feature type="binding site" evidence="11">
    <location>
        <position position="242"/>
    </location>
    <ligand>
        <name>Mg(2+)</name>
        <dbReference type="ChEBI" id="CHEBI:18420"/>
    </ligand>
</feature>
<evidence type="ECO:0000256" key="9">
    <source>
        <dbReference type="ARBA" id="ARBA00048540"/>
    </source>
</evidence>
<keyword evidence="5 10" id="KW-0479">Metal-binding</keyword>
<evidence type="ECO:0000256" key="2">
    <source>
        <dbReference type="ARBA" id="ARBA00016337"/>
    </source>
</evidence>
<evidence type="ECO:0000256" key="4">
    <source>
        <dbReference type="ARBA" id="ARBA00022679"/>
    </source>
</evidence>
<comment type="cofactor">
    <cofactor evidence="11">
        <name>Mg(2+)</name>
        <dbReference type="ChEBI" id="CHEBI:18420"/>
    </cofactor>
    <cofactor evidence="11">
        <name>Mn(2+)</name>
        <dbReference type="ChEBI" id="CHEBI:29035"/>
    </cofactor>
    <text evidence="11">Magnesium. Can also use manganese.</text>
</comment>
<dbReference type="InterPro" id="IPR003374">
    <property type="entry name" value="ApbE-like_sf"/>
</dbReference>
<keyword evidence="7 10" id="KW-0460">Magnesium</keyword>
<accession>A0A2S7U314</accession>
<dbReference type="RefSeq" id="WP_165788790.1">
    <property type="nucleotide sequence ID" value="NZ_MQWA01000001.1"/>
</dbReference>
<proteinExistence type="inferred from homology"/>
<evidence type="ECO:0000256" key="5">
    <source>
        <dbReference type="ARBA" id="ARBA00022723"/>
    </source>
</evidence>
<comment type="catalytic activity">
    <reaction evidence="9 10">
        <text>L-threonyl-[protein] + FAD = FMN-L-threonyl-[protein] + AMP + H(+)</text>
        <dbReference type="Rhea" id="RHEA:36847"/>
        <dbReference type="Rhea" id="RHEA-COMP:11060"/>
        <dbReference type="Rhea" id="RHEA-COMP:11061"/>
        <dbReference type="ChEBI" id="CHEBI:15378"/>
        <dbReference type="ChEBI" id="CHEBI:30013"/>
        <dbReference type="ChEBI" id="CHEBI:57692"/>
        <dbReference type="ChEBI" id="CHEBI:74257"/>
        <dbReference type="ChEBI" id="CHEBI:456215"/>
        <dbReference type="EC" id="2.7.1.180"/>
    </reaction>
</comment>
<gene>
    <name evidence="12" type="ORF">BSZ32_10855</name>
</gene>
<keyword evidence="6 10" id="KW-0274">FAD</keyword>